<comment type="subunit">
    <text evidence="2">The accessory proteins ExbB and ExbD seem to form a complex with TonB.</text>
</comment>
<feature type="transmembrane region" description="Helical" evidence="13">
    <location>
        <begin position="126"/>
        <end position="147"/>
    </location>
</feature>
<evidence type="ECO:0000256" key="7">
    <source>
        <dbReference type="ARBA" id="ARBA00022692"/>
    </source>
</evidence>
<evidence type="ECO:0000259" key="14">
    <source>
        <dbReference type="Pfam" id="PF01618"/>
    </source>
</evidence>
<accession>A0A9W4TPH3</accession>
<feature type="domain" description="MotA/TolQ/ExbB proton channel" evidence="14">
    <location>
        <begin position="97"/>
        <end position="199"/>
    </location>
</feature>
<evidence type="ECO:0000313" key="18">
    <source>
        <dbReference type="Proteomes" id="UP001154259"/>
    </source>
</evidence>
<comment type="subcellular location">
    <subcellularLocation>
        <location evidence="1">Cell inner membrane</location>
        <topology evidence="1">Multi-pass membrane protein</topology>
    </subcellularLocation>
    <subcellularLocation>
        <location evidence="12">Membrane</location>
        <topology evidence="12">Multi-pass membrane protein</topology>
    </subcellularLocation>
</comment>
<comment type="caution">
    <text evidence="15">The sequence shown here is derived from an EMBL/GenBank/DDBJ whole genome shotgun (WGS) entry which is preliminary data.</text>
</comment>
<evidence type="ECO:0000256" key="9">
    <source>
        <dbReference type="ARBA" id="ARBA00022989"/>
    </source>
</evidence>
<evidence type="ECO:0000256" key="1">
    <source>
        <dbReference type="ARBA" id="ARBA00004429"/>
    </source>
</evidence>
<evidence type="ECO:0000256" key="11">
    <source>
        <dbReference type="ARBA" id="ARBA00024816"/>
    </source>
</evidence>
<dbReference type="GO" id="GO:0022857">
    <property type="term" value="F:transmembrane transporter activity"/>
    <property type="evidence" value="ECO:0007669"/>
    <property type="project" value="InterPro"/>
</dbReference>
<evidence type="ECO:0000256" key="3">
    <source>
        <dbReference type="ARBA" id="ARBA00022093"/>
    </source>
</evidence>
<evidence type="ECO:0000313" key="17">
    <source>
        <dbReference type="Proteomes" id="UP001154255"/>
    </source>
</evidence>
<dbReference type="InterPro" id="IPR014164">
    <property type="entry name" value="TonB_ExbB_1"/>
</dbReference>
<feature type="transmembrane region" description="Helical" evidence="13">
    <location>
        <begin position="20"/>
        <end position="43"/>
    </location>
</feature>
<keyword evidence="10 13" id="KW-0472">Membrane</keyword>
<dbReference type="PANTHER" id="PTHR30625:SF16">
    <property type="entry name" value="BIOPOLYMER TRANSPORT PROTEIN EXBB"/>
    <property type="match status" value="1"/>
</dbReference>
<dbReference type="InterPro" id="IPR002898">
    <property type="entry name" value="MotA_ExbB_proton_chnl"/>
</dbReference>
<evidence type="ECO:0000256" key="10">
    <source>
        <dbReference type="ARBA" id="ARBA00023136"/>
    </source>
</evidence>
<dbReference type="EMBL" id="CAMXCS010000003">
    <property type="protein sequence ID" value="CAI3948698.1"/>
    <property type="molecule type" value="Genomic_DNA"/>
</dbReference>
<keyword evidence="5" id="KW-1003">Cell membrane</keyword>
<dbReference type="RefSeq" id="WP_271789996.1">
    <property type="nucleotide sequence ID" value="NZ_CAMXCJ010000009.1"/>
</dbReference>
<protein>
    <recommendedName>
        <fullName evidence="3">Biopolymer transport protein ExbB</fullName>
    </recommendedName>
</protein>
<keyword evidence="8 12" id="KW-0653">Protein transport</keyword>
<evidence type="ECO:0000256" key="2">
    <source>
        <dbReference type="ARBA" id="ARBA00011471"/>
    </source>
</evidence>
<comment type="function">
    <text evidence="11">Involved in the TonB-dependent energy-dependent transport of various receptor-bound substrates. Protects ExbD from proteolytic degradation and functionally stabilizes TonB.</text>
</comment>
<dbReference type="Pfam" id="PF01618">
    <property type="entry name" value="MotA_ExbB"/>
    <property type="match status" value="1"/>
</dbReference>
<organism evidence="15 17">
    <name type="scientific">Commensalibacter communis</name>
    <dbReference type="NCBI Taxonomy" id="2972786"/>
    <lineage>
        <taxon>Bacteria</taxon>
        <taxon>Pseudomonadati</taxon>
        <taxon>Pseudomonadota</taxon>
        <taxon>Alphaproteobacteria</taxon>
        <taxon>Acetobacterales</taxon>
        <taxon>Acetobacteraceae</taxon>
    </lineage>
</organism>
<dbReference type="AlphaFoldDB" id="A0A9W4TPH3"/>
<keyword evidence="9 13" id="KW-1133">Transmembrane helix</keyword>
<comment type="similarity">
    <text evidence="12">Belongs to the exbB/tolQ family.</text>
</comment>
<name>A0A9W4TPH3_9PROT</name>
<dbReference type="GO" id="GO:0005886">
    <property type="term" value="C:plasma membrane"/>
    <property type="evidence" value="ECO:0007669"/>
    <property type="project" value="UniProtKB-SubCell"/>
</dbReference>
<evidence type="ECO:0000313" key="15">
    <source>
        <dbReference type="EMBL" id="CAI3948198.1"/>
    </source>
</evidence>
<dbReference type="Proteomes" id="UP001154255">
    <property type="component" value="Unassembled WGS sequence"/>
</dbReference>
<dbReference type="GeneID" id="83712691"/>
<keyword evidence="18" id="KW-1185">Reference proteome</keyword>
<proteinExistence type="inferred from homology"/>
<gene>
    <name evidence="16" type="ORF">R53529_LOCUS1564</name>
    <name evidence="15" type="ORF">R53530_LOCUS1658</name>
</gene>
<keyword evidence="7 13" id="KW-0812">Transmembrane</keyword>
<dbReference type="EMBL" id="CAMXCM010000004">
    <property type="protein sequence ID" value="CAI3948198.1"/>
    <property type="molecule type" value="Genomic_DNA"/>
</dbReference>
<evidence type="ECO:0000256" key="6">
    <source>
        <dbReference type="ARBA" id="ARBA00022519"/>
    </source>
</evidence>
<keyword evidence="6" id="KW-0997">Cell inner membrane</keyword>
<dbReference type="InterPro" id="IPR050790">
    <property type="entry name" value="ExbB/TolQ_transport"/>
</dbReference>
<keyword evidence="4 12" id="KW-0813">Transport</keyword>
<dbReference type="Proteomes" id="UP001154259">
    <property type="component" value="Unassembled WGS sequence"/>
</dbReference>
<dbReference type="GO" id="GO:0017038">
    <property type="term" value="P:protein import"/>
    <property type="evidence" value="ECO:0007669"/>
    <property type="project" value="TreeGrafter"/>
</dbReference>
<dbReference type="NCBIfam" id="TIGR02797">
    <property type="entry name" value="exbB"/>
    <property type="match status" value="1"/>
</dbReference>
<reference evidence="15" key="1">
    <citation type="submission" date="2022-10" db="EMBL/GenBank/DDBJ databases">
        <authorList>
            <person name="Botero Cardona J."/>
        </authorList>
    </citation>
    <scope>NUCLEOTIDE SEQUENCE</scope>
    <source>
        <strain evidence="15">LMG 31819</strain>
        <strain evidence="16">R-53529</strain>
    </source>
</reference>
<dbReference type="PANTHER" id="PTHR30625">
    <property type="entry name" value="PROTEIN TOLQ"/>
    <property type="match status" value="1"/>
</dbReference>
<evidence type="ECO:0000256" key="8">
    <source>
        <dbReference type="ARBA" id="ARBA00022927"/>
    </source>
</evidence>
<evidence type="ECO:0000256" key="5">
    <source>
        <dbReference type="ARBA" id="ARBA00022475"/>
    </source>
</evidence>
<evidence type="ECO:0000256" key="12">
    <source>
        <dbReference type="RuleBase" id="RU004057"/>
    </source>
</evidence>
<evidence type="ECO:0000313" key="16">
    <source>
        <dbReference type="EMBL" id="CAI3948698.1"/>
    </source>
</evidence>
<evidence type="ECO:0000256" key="13">
    <source>
        <dbReference type="SAM" id="Phobius"/>
    </source>
</evidence>
<evidence type="ECO:0000256" key="4">
    <source>
        <dbReference type="ARBA" id="ARBA00022448"/>
    </source>
</evidence>
<sequence>MTPAVSFSPWAMFLQANIVVQSVMIILLFGCLLSWTICIAKSVELFITHKKLMKEQIALQKSGKLDQDQASNKKCIVGAMIMAVLDEYQSSKGMTHDMTGLKERIAMTLERVEACEGRRLLKGTGLLATIGATAPFIGLFGTVWGIMNSFTGIVAAKATSLTVVAPGIAEALLATALGLVTAIPAVILYNIFSRHIMHCRAHIADLSTLIMRIVSRDVSQMTAQQEKGQVIQFGLRAAGE</sequence>
<feature type="transmembrane region" description="Helical" evidence="13">
    <location>
        <begin position="167"/>
        <end position="192"/>
    </location>
</feature>